<gene>
    <name evidence="3" type="ORF">K1X11_015030</name>
</gene>
<dbReference type="PROSITE" id="PS50106">
    <property type="entry name" value="PDZ"/>
    <property type="match status" value="1"/>
</dbReference>
<dbReference type="CDD" id="cd00136">
    <property type="entry name" value="PDZ_canonical"/>
    <property type="match status" value="1"/>
</dbReference>
<evidence type="ECO:0000256" key="1">
    <source>
        <dbReference type="SAM" id="SignalP"/>
    </source>
</evidence>
<dbReference type="InterPro" id="IPR036034">
    <property type="entry name" value="PDZ_sf"/>
</dbReference>
<reference evidence="3 4" key="2">
    <citation type="submission" date="2023-12" db="EMBL/GenBank/DDBJ databases">
        <title>Description of an unclassified Opitutus bacterium of Verrucomicrobiota.</title>
        <authorList>
            <person name="Zhang D.-F."/>
        </authorList>
    </citation>
    <scope>NUCLEOTIDE SEQUENCE [LARGE SCALE GENOMIC DNA]</scope>
    <source>
        <strain evidence="3 4">WL0086</strain>
    </source>
</reference>
<accession>A0ABZ1C350</accession>
<dbReference type="Pfam" id="PF00595">
    <property type="entry name" value="PDZ"/>
    <property type="match status" value="1"/>
</dbReference>
<evidence type="ECO:0000259" key="2">
    <source>
        <dbReference type="PROSITE" id="PS50106"/>
    </source>
</evidence>
<dbReference type="Gene3D" id="2.30.42.10">
    <property type="match status" value="1"/>
</dbReference>
<evidence type="ECO:0000313" key="3">
    <source>
        <dbReference type="EMBL" id="WRQ86127.1"/>
    </source>
</evidence>
<dbReference type="SUPFAM" id="SSF50156">
    <property type="entry name" value="PDZ domain-like"/>
    <property type="match status" value="1"/>
</dbReference>
<keyword evidence="4" id="KW-1185">Reference proteome</keyword>
<dbReference type="RefSeq" id="WP_324725996.1">
    <property type="nucleotide sequence ID" value="NZ_CP139781.1"/>
</dbReference>
<sequence>MSPRSRFPLLLRRLRPPRRTLRPTTTKTKRLTLALLLPLCLALAPTIGRASEDDTVVELDRVDVNTERHVVLGFAVSQPADSNKPIYVTRITRGGIADRCGLRRRDEIIAINSQLTLDMTQKQITAAFTLGHDESVKLEIRRRDKMLPIILQTPPAN</sequence>
<name>A0ABZ1C350_9BACT</name>
<dbReference type="EMBL" id="CP139781">
    <property type="protein sequence ID" value="WRQ86127.1"/>
    <property type="molecule type" value="Genomic_DNA"/>
</dbReference>
<dbReference type="InterPro" id="IPR001478">
    <property type="entry name" value="PDZ"/>
</dbReference>
<protein>
    <submittedName>
        <fullName evidence="3">PDZ domain-containing protein</fullName>
    </submittedName>
</protein>
<feature type="chain" id="PRO_5045308925" evidence="1">
    <location>
        <begin position="51"/>
        <end position="157"/>
    </location>
</feature>
<keyword evidence="1" id="KW-0732">Signal</keyword>
<reference evidence="3 4" key="1">
    <citation type="submission" date="2021-08" db="EMBL/GenBank/DDBJ databases">
        <authorList>
            <person name="Zhang D."/>
            <person name="Zhang A."/>
            <person name="Wang L."/>
        </authorList>
    </citation>
    <scope>NUCLEOTIDE SEQUENCE [LARGE SCALE GENOMIC DNA]</scope>
    <source>
        <strain evidence="3 4">WL0086</strain>
    </source>
</reference>
<organism evidence="3 4">
    <name type="scientific">Actomonas aquatica</name>
    <dbReference type="NCBI Taxonomy" id="2866162"/>
    <lineage>
        <taxon>Bacteria</taxon>
        <taxon>Pseudomonadati</taxon>
        <taxon>Verrucomicrobiota</taxon>
        <taxon>Opitutia</taxon>
        <taxon>Opitutales</taxon>
        <taxon>Opitutaceae</taxon>
        <taxon>Actomonas</taxon>
    </lineage>
</organism>
<dbReference type="SMART" id="SM00228">
    <property type="entry name" value="PDZ"/>
    <property type="match status" value="1"/>
</dbReference>
<dbReference type="Proteomes" id="UP000738431">
    <property type="component" value="Chromosome"/>
</dbReference>
<proteinExistence type="predicted"/>
<evidence type="ECO:0000313" key="4">
    <source>
        <dbReference type="Proteomes" id="UP000738431"/>
    </source>
</evidence>
<feature type="signal peptide" evidence="1">
    <location>
        <begin position="1"/>
        <end position="50"/>
    </location>
</feature>
<feature type="domain" description="PDZ" evidence="2">
    <location>
        <begin position="56"/>
        <end position="144"/>
    </location>
</feature>